<dbReference type="Pfam" id="PF13817">
    <property type="entry name" value="DDE_Tnp_IS66_C"/>
    <property type="match status" value="1"/>
</dbReference>
<dbReference type="Pfam" id="PF13007">
    <property type="entry name" value="LZ_Tnp_IS66"/>
    <property type="match status" value="1"/>
</dbReference>
<evidence type="ECO:0000259" key="3">
    <source>
        <dbReference type="Pfam" id="PF13007"/>
    </source>
</evidence>
<dbReference type="Proteomes" id="UP001163821">
    <property type="component" value="Unassembled WGS sequence"/>
</dbReference>
<reference evidence="5" key="1">
    <citation type="submission" date="2022-10" db="EMBL/GenBank/DDBJ databases">
        <title>Gaoshiqiia sediminis gen. nov., sp. nov., isolated from coastal sediment.</title>
        <authorList>
            <person name="Yu W.X."/>
            <person name="Mu D.S."/>
            <person name="Du J.Z."/>
            <person name="Liang Y.Q."/>
        </authorList>
    </citation>
    <scope>NUCLEOTIDE SEQUENCE</scope>
    <source>
        <strain evidence="5">A06</strain>
    </source>
</reference>
<evidence type="ECO:0000259" key="2">
    <source>
        <dbReference type="Pfam" id="PF03050"/>
    </source>
</evidence>
<name>A0AA41Y5A9_9BACT</name>
<dbReference type="RefSeq" id="WP_282592305.1">
    <property type="nucleotide sequence ID" value="NZ_JAPAAF010000020.1"/>
</dbReference>
<dbReference type="PANTHER" id="PTHR33678">
    <property type="entry name" value="BLL1576 PROTEIN"/>
    <property type="match status" value="1"/>
</dbReference>
<feature type="coiled-coil region" evidence="1">
    <location>
        <begin position="98"/>
        <end position="125"/>
    </location>
</feature>
<keyword evidence="6" id="KW-1185">Reference proteome</keyword>
<feature type="domain" description="Transposase IS66 C-terminal" evidence="4">
    <location>
        <begin position="503"/>
        <end position="543"/>
    </location>
</feature>
<sequence>MSDFATDKDVLVQELLHERDELFQELSRLRKIDNGALGTLEAKNQELESVVAQKDQQINKLTDQLAWFRHKFFGASTEKYIAEDPNQRKIEWDGLEILPEEKIAIKAAEKELIEYERRKPEKEKMKAVRLALPDHLRRETEVIEPEGLQDNWVRIGEEVTEILEHKPGEVYVRRIERPKYAVKPSAAGENETTKVDAEETPAIRIASLPLLPLPRSNAGSSLLAELMMNKYFYHLPFHRQISMLKMVGVRLPASTINGWFQGSGDLLRALYLRLKDIILESDYIQVDESTVPVINKEKHKASKAYLWMVRSVMDNLVFFHYDKGSRAQKVVVDLLKNYQGAVQTDGYQAYSIYEQKKGVLLLGCWAHARRKFTESLPEDKTGAEYALAQIAKLYQVEDMATDQDLDYEQRAELRKRLAYPIMRAFEKWIEANHPKALPGGRMSKALAYTHGLFMRLSRYHLDGRYFLDNNLAENAIRPLAVGRKGYMFCGNHEAAENAAVMYSLLGCCKTSDVNPREWLTDVFSKIATYNSNYDLDLADLLPHNWKKSNTCQSFSENSN</sequence>
<dbReference type="EMBL" id="JAPAAF010000020">
    <property type="protein sequence ID" value="MCW0483711.1"/>
    <property type="molecule type" value="Genomic_DNA"/>
</dbReference>
<dbReference type="PANTHER" id="PTHR33678:SF1">
    <property type="entry name" value="BLL1576 PROTEIN"/>
    <property type="match status" value="1"/>
</dbReference>
<evidence type="ECO:0000313" key="5">
    <source>
        <dbReference type="EMBL" id="MCW0483711.1"/>
    </source>
</evidence>
<dbReference type="InterPro" id="IPR052344">
    <property type="entry name" value="Transposase-related"/>
</dbReference>
<feature type="coiled-coil region" evidence="1">
    <location>
        <begin position="12"/>
        <end position="64"/>
    </location>
</feature>
<organism evidence="5 6">
    <name type="scientific">Gaoshiqia sediminis</name>
    <dbReference type="NCBI Taxonomy" id="2986998"/>
    <lineage>
        <taxon>Bacteria</taxon>
        <taxon>Pseudomonadati</taxon>
        <taxon>Bacteroidota</taxon>
        <taxon>Bacteroidia</taxon>
        <taxon>Marinilabiliales</taxon>
        <taxon>Prolixibacteraceae</taxon>
        <taxon>Gaoshiqia</taxon>
    </lineage>
</organism>
<dbReference type="InterPro" id="IPR024463">
    <property type="entry name" value="Transposase_TnpC_homeodom"/>
</dbReference>
<dbReference type="NCBIfam" id="NF033517">
    <property type="entry name" value="transpos_IS66"/>
    <property type="match status" value="1"/>
</dbReference>
<protein>
    <submittedName>
        <fullName evidence="5">IS66 family transposase</fullName>
    </submittedName>
</protein>
<accession>A0AA41Y5A9</accession>
<comment type="caution">
    <text evidence="5">The sequence shown here is derived from an EMBL/GenBank/DDBJ whole genome shotgun (WGS) entry which is preliminary data.</text>
</comment>
<evidence type="ECO:0000256" key="1">
    <source>
        <dbReference type="SAM" id="Coils"/>
    </source>
</evidence>
<gene>
    <name evidence="5" type="ORF">N2K84_13285</name>
</gene>
<keyword evidence="1" id="KW-0175">Coiled coil</keyword>
<dbReference type="InterPro" id="IPR039552">
    <property type="entry name" value="IS66_C"/>
</dbReference>
<feature type="domain" description="Transposase TnpC homeodomain" evidence="3">
    <location>
        <begin position="61"/>
        <end position="140"/>
    </location>
</feature>
<feature type="domain" description="Transposase IS66 central" evidence="2">
    <location>
        <begin position="216"/>
        <end position="496"/>
    </location>
</feature>
<dbReference type="Pfam" id="PF03050">
    <property type="entry name" value="DDE_Tnp_IS66"/>
    <property type="match status" value="1"/>
</dbReference>
<proteinExistence type="predicted"/>
<evidence type="ECO:0000313" key="6">
    <source>
        <dbReference type="Proteomes" id="UP001163821"/>
    </source>
</evidence>
<dbReference type="InterPro" id="IPR004291">
    <property type="entry name" value="Transposase_IS66_central"/>
</dbReference>
<evidence type="ECO:0000259" key="4">
    <source>
        <dbReference type="Pfam" id="PF13817"/>
    </source>
</evidence>
<dbReference type="AlphaFoldDB" id="A0AA41Y5A9"/>